<evidence type="ECO:0000256" key="14">
    <source>
        <dbReference type="ARBA" id="ARBA00023288"/>
    </source>
</evidence>
<gene>
    <name evidence="19" type="ORF">UCRPA7_299</name>
</gene>
<evidence type="ECO:0000256" key="1">
    <source>
        <dbReference type="ARBA" id="ARBA00004609"/>
    </source>
</evidence>
<keyword evidence="8 15" id="KW-0479">Metal-binding</keyword>
<keyword evidence="10 15" id="KW-0408">Iron</keyword>
<keyword evidence="20" id="KW-1185">Reference proteome</keyword>
<keyword evidence="9 17" id="KW-0732">Signal</keyword>
<feature type="disulfide bond" evidence="15">
    <location>
        <begin position="48"/>
        <end position="55"/>
    </location>
</feature>
<dbReference type="AlphaFoldDB" id="R8BY04"/>
<dbReference type="KEGG" id="tmn:UCRPA7_299"/>
<keyword evidence="14" id="KW-0449">Lipoprotein</keyword>
<dbReference type="EMBL" id="KB932793">
    <property type="protein sequence ID" value="EOO04210.1"/>
    <property type="molecule type" value="Genomic_DNA"/>
</dbReference>
<dbReference type="Proteomes" id="UP000014074">
    <property type="component" value="Unassembled WGS sequence"/>
</dbReference>
<dbReference type="OrthoDB" id="3065412at2759"/>
<evidence type="ECO:0000256" key="17">
    <source>
        <dbReference type="SAM" id="SignalP"/>
    </source>
</evidence>
<dbReference type="eggNOG" id="ENOG502SFDE">
    <property type="taxonomic scope" value="Eukaryota"/>
</dbReference>
<proteinExistence type="inferred from homology"/>
<dbReference type="RefSeq" id="XP_007911087.1">
    <property type="nucleotide sequence ID" value="XM_007912896.1"/>
</dbReference>
<comment type="subcellular location">
    <subcellularLocation>
        <location evidence="1">Cell membrane</location>
        <topology evidence="1">Lipid-anchor</topology>
        <topology evidence="1">GPI-anchor</topology>
    </subcellularLocation>
    <subcellularLocation>
        <location evidence="2">Secreted</location>
    </subcellularLocation>
</comment>
<evidence type="ECO:0000256" key="7">
    <source>
        <dbReference type="ARBA" id="ARBA00022622"/>
    </source>
</evidence>
<dbReference type="GeneID" id="19323293"/>
<evidence type="ECO:0000256" key="5">
    <source>
        <dbReference type="ARBA" id="ARBA00022525"/>
    </source>
</evidence>
<feature type="signal peptide" evidence="17">
    <location>
        <begin position="1"/>
        <end position="19"/>
    </location>
</feature>
<accession>R8BY04</accession>
<comment type="caution">
    <text evidence="15">Lacks conserved residue(s) required for the propagation of feature annotation.</text>
</comment>
<keyword evidence="11" id="KW-0472">Membrane</keyword>
<dbReference type="PANTHER" id="PTHR37928">
    <property type="entry name" value="CFEM DOMAIN PROTEIN (AFU_ORTHOLOGUE AFUA_6G14090)"/>
    <property type="match status" value="1"/>
</dbReference>
<dbReference type="PROSITE" id="PS52012">
    <property type="entry name" value="CFEM"/>
    <property type="match status" value="1"/>
</dbReference>
<evidence type="ECO:0000256" key="4">
    <source>
        <dbReference type="ARBA" id="ARBA00022475"/>
    </source>
</evidence>
<comment type="similarity">
    <text evidence="3">Belongs to the RBT5 family.</text>
</comment>
<evidence type="ECO:0000256" key="15">
    <source>
        <dbReference type="PROSITE-ProRule" id="PRU01356"/>
    </source>
</evidence>
<keyword evidence="13" id="KW-0325">Glycoprotein</keyword>
<organism evidence="19 20">
    <name type="scientific">Phaeoacremonium minimum (strain UCR-PA7)</name>
    <name type="common">Esca disease fungus</name>
    <name type="synonym">Togninia minima</name>
    <dbReference type="NCBI Taxonomy" id="1286976"/>
    <lineage>
        <taxon>Eukaryota</taxon>
        <taxon>Fungi</taxon>
        <taxon>Dikarya</taxon>
        <taxon>Ascomycota</taxon>
        <taxon>Pezizomycotina</taxon>
        <taxon>Sordariomycetes</taxon>
        <taxon>Sordariomycetidae</taxon>
        <taxon>Togniniales</taxon>
        <taxon>Togniniaceae</taxon>
        <taxon>Phaeoacremonium</taxon>
    </lineage>
</organism>
<evidence type="ECO:0000313" key="20">
    <source>
        <dbReference type="Proteomes" id="UP000014074"/>
    </source>
</evidence>
<feature type="region of interest" description="Disordered" evidence="16">
    <location>
        <begin position="110"/>
        <end position="129"/>
    </location>
</feature>
<name>R8BY04_PHAM7</name>
<feature type="binding site" description="axial binding residue" evidence="15">
    <location>
        <position position="52"/>
    </location>
    <ligand>
        <name>heme</name>
        <dbReference type="ChEBI" id="CHEBI:30413"/>
    </ligand>
    <ligandPart>
        <name>Fe</name>
        <dbReference type="ChEBI" id="CHEBI:18248"/>
    </ligandPart>
</feature>
<dbReference type="GO" id="GO:0005886">
    <property type="term" value="C:plasma membrane"/>
    <property type="evidence" value="ECO:0007669"/>
    <property type="project" value="UniProtKB-SubCell"/>
</dbReference>
<keyword evidence="4" id="KW-1003">Cell membrane</keyword>
<feature type="domain" description="CFEM" evidence="18">
    <location>
        <begin position="6"/>
        <end position="125"/>
    </location>
</feature>
<keyword evidence="5" id="KW-0964">Secreted</keyword>
<reference evidence="20" key="1">
    <citation type="journal article" date="2013" name="Genome Announc.">
        <title>Draft genome sequence of the ascomycete Phaeoacremonium aleophilum strain UCR-PA7, a causal agent of the esca disease complex in grapevines.</title>
        <authorList>
            <person name="Blanco-Ulate B."/>
            <person name="Rolshausen P."/>
            <person name="Cantu D."/>
        </authorList>
    </citation>
    <scope>NUCLEOTIDE SEQUENCE [LARGE SCALE GENOMIC DNA]</scope>
    <source>
        <strain evidence="20">UCR-PA7</strain>
    </source>
</reference>
<dbReference type="GO" id="GO:0098552">
    <property type="term" value="C:side of membrane"/>
    <property type="evidence" value="ECO:0007669"/>
    <property type="project" value="UniProtKB-KW"/>
</dbReference>
<keyword evidence="7" id="KW-0336">GPI-anchor</keyword>
<evidence type="ECO:0000256" key="3">
    <source>
        <dbReference type="ARBA" id="ARBA00010031"/>
    </source>
</evidence>
<dbReference type="GO" id="GO:0046872">
    <property type="term" value="F:metal ion binding"/>
    <property type="evidence" value="ECO:0007669"/>
    <property type="project" value="UniProtKB-UniRule"/>
</dbReference>
<evidence type="ECO:0000256" key="12">
    <source>
        <dbReference type="ARBA" id="ARBA00023157"/>
    </source>
</evidence>
<sequence length="158" mass="15481">MQFKSIILSAFLGFGLVAADETEIPGLVAQLPSCGMQCLLTAVSATSCGITDYECQCANTAVITSAVDPCLKTNCDADEVTKVQSISAQICQALGASTSATGSTGVLTTAPTSTTGSSGSSTSSTGTASAATVSPNAAGKIGALPWMGTAALLGAFAL</sequence>
<keyword evidence="6 15" id="KW-0349">Heme</keyword>
<feature type="chain" id="PRO_5004452397" evidence="17">
    <location>
        <begin position="20"/>
        <end position="158"/>
    </location>
</feature>
<keyword evidence="12 15" id="KW-1015">Disulfide bond</keyword>
<evidence type="ECO:0000256" key="16">
    <source>
        <dbReference type="SAM" id="MobiDB-lite"/>
    </source>
</evidence>
<dbReference type="InterPro" id="IPR051735">
    <property type="entry name" value="CFEM_domain"/>
</dbReference>
<dbReference type="InterPro" id="IPR008427">
    <property type="entry name" value="Extracellular_membr_CFEM_dom"/>
</dbReference>
<evidence type="ECO:0000256" key="10">
    <source>
        <dbReference type="ARBA" id="ARBA00023004"/>
    </source>
</evidence>
<dbReference type="GO" id="GO:0005576">
    <property type="term" value="C:extracellular region"/>
    <property type="evidence" value="ECO:0007669"/>
    <property type="project" value="UniProtKB-SubCell"/>
</dbReference>
<dbReference type="SMART" id="SM00747">
    <property type="entry name" value="CFEM"/>
    <property type="match status" value="1"/>
</dbReference>
<dbReference type="HOGENOM" id="CLU_063084_4_2_1"/>
<evidence type="ECO:0000256" key="2">
    <source>
        <dbReference type="ARBA" id="ARBA00004613"/>
    </source>
</evidence>
<evidence type="ECO:0000313" key="19">
    <source>
        <dbReference type="EMBL" id="EOO04210.1"/>
    </source>
</evidence>
<dbReference type="Pfam" id="PF05730">
    <property type="entry name" value="CFEM"/>
    <property type="match status" value="1"/>
</dbReference>
<evidence type="ECO:0000256" key="9">
    <source>
        <dbReference type="ARBA" id="ARBA00022729"/>
    </source>
</evidence>
<evidence type="ECO:0000256" key="11">
    <source>
        <dbReference type="ARBA" id="ARBA00023136"/>
    </source>
</evidence>
<dbReference type="PANTHER" id="PTHR37928:SF2">
    <property type="entry name" value="GPI ANCHORED CFEM DOMAIN PROTEIN (AFU_ORTHOLOGUE AFUA_6G10580)"/>
    <property type="match status" value="1"/>
</dbReference>
<evidence type="ECO:0000259" key="18">
    <source>
        <dbReference type="PROSITE" id="PS52012"/>
    </source>
</evidence>
<evidence type="ECO:0000256" key="6">
    <source>
        <dbReference type="ARBA" id="ARBA00022617"/>
    </source>
</evidence>
<evidence type="ECO:0000256" key="13">
    <source>
        <dbReference type="ARBA" id="ARBA00023180"/>
    </source>
</evidence>
<protein>
    <submittedName>
        <fullName evidence="19">Putative gpi anchored cfem domain protein</fullName>
    </submittedName>
</protein>
<evidence type="ECO:0000256" key="8">
    <source>
        <dbReference type="ARBA" id="ARBA00022723"/>
    </source>
</evidence>